<organism evidence="6 7">
    <name type="scientific">Sorghum bicolor</name>
    <name type="common">Sorghum</name>
    <name type="synonym">Sorghum vulgare</name>
    <dbReference type="NCBI Taxonomy" id="4558"/>
    <lineage>
        <taxon>Eukaryota</taxon>
        <taxon>Viridiplantae</taxon>
        <taxon>Streptophyta</taxon>
        <taxon>Embryophyta</taxon>
        <taxon>Tracheophyta</taxon>
        <taxon>Spermatophyta</taxon>
        <taxon>Magnoliopsida</taxon>
        <taxon>Liliopsida</taxon>
        <taxon>Poales</taxon>
        <taxon>Poaceae</taxon>
        <taxon>PACMAD clade</taxon>
        <taxon>Panicoideae</taxon>
        <taxon>Andropogonodae</taxon>
        <taxon>Andropogoneae</taxon>
        <taxon>Sorghinae</taxon>
        <taxon>Sorghum</taxon>
    </lineage>
</organism>
<dbReference type="SUPFAM" id="SSF53756">
    <property type="entry name" value="UDP-Glycosyltransferase/glycogen phosphorylase"/>
    <property type="match status" value="1"/>
</dbReference>
<sequence>MATSRPKHVVLFPFPAQGHFASFLAIARLLARELPDAAITLVSTPRNVAALRSSSSSAVPPQAPSSIGFHALPFVPADHGLPVGCESTSSLPVPSFVTLFEALESLQPAFDDYVSGLRRRQSGGDDDEAAPADICIVADVFVAWTVDVARRHGCAHAVFVSCGAFGTAILHALWNHMPALPFASDGSLLRLPEYPDVVLHRSQLSPIFLLHGDMSDRWTAFYRRAIRHGHRTDAVLANTVEEFESTGLAMMRRAAGNGKVPVWPIGPLVLSCSGNDDDDGSSTDDETGGGVLRWLDRHPPSSVLYISFGSQNSIQAKQMTELAAALETTGRPFVWAIRPPVGFDVVAGAFRDEWLPEGFEARARAGGRGLVVRGWAPQVRILAHAATGAFLSHCGWNSVLESLTHGVPILGWPLSAEQFYNARMLAEEWGVCAEVARGNLESSAVDRSKVAEAVETVMGDAVAAATAMRRRVKEVQEVLKSAWRQDGGSSTAALHEFLRAMNLQ</sequence>
<keyword evidence="2 4" id="KW-0328">Glycosyltransferase</keyword>
<dbReference type="FunFam" id="3.40.50.2000:FF:000103">
    <property type="entry name" value="Glycosyltransferase"/>
    <property type="match status" value="1"/>
</dbReference>
<name>A0A921RZF1_SORBI</name>
<comment type="similarity">
    <text evidence="1 4">Belongs to the UDP-glycosyltransferase family.</text>
</comment>
<protein>
    <recommendedName>
        <fullName evidence="5">Glycosyltransferase</fullName>
        <ecNumber evidence="5">2.4.1.-</ecNumber>
    </recommendedName>
</protein>
<evidence type="ECO:0000313" key="7">
    <source>
        <dbReference type="Proteomes" id="UP000807115"/>
    </source>
</evidence>
<dbReference type="FunFam" id="3.40.50.2000:FF:000064">
    <property type="entry name" value="Glycosyltransferase"/>
    <property type="match status" value="1"/>
</dbReference>
<dbReference type="EMBL" id="CM027680">
    <property type="protein sequence ID" value="KAG0548509.1"/>
    <property type="molecule type" value="Genomic_DNA"/>
</dbReference>
<dbReference type="AlphaFoldDB" id="A0A921RZF1"/>
<dbReference type="CDD" id="cd03784">
    <property type="entry name" value="GT1_Gtf-like"/>
    <property type="match status" value="1"/>
</dbReference>
<evidence type="ECO:0000256" key="4">
    <source>
        <dbReference type="RuleBase" id="RU003718"/>
    </source>
</evidence>
<reference evidence="6" key="2">
    <citation type="submission" date="2020-10" db="EMBL/GenBank/DDBJ databases">
        <authorList>
            <person name="Cooper E.A."/>
            <person name="Brenton Z.W."/>
            <person name="Flinn B.S."/>
            <person name="Jenkins J."/>
            <person name="Shu S."/>
            <person name="Flowers D."/>
            <person name="Luo F."/>
            <person name="Wang Y."/>
            <person name="Xia P."/>
            <person name="Barry K."/>
            <person name="Daum C."/>
            <person name="Lipzen A."/>
            <person name="Yoshinaga Y."/>
            <person name="Schmutz J."/>
            <person name="Saski C."/>
            <person name="Vermerris W."/>
            <person name="Kresovich S."/>
        </authorList>
    </citation>
    <scope>NUCLEOTIDE SEQUENCE</scope>
</reference>
<dbReference type="PROSITE" id="PS00375">
    <property type="entry name" value="UDPGT"/>
    <property type="match status" value="1"/>
</dbReference>
<dbReference type="InterPro" id="IPR002213">
    <property type="entry name" value="UDP_glucos_trans"/>
</dbReference>
<dbReference type="GO" id="GO:0008194">
    <property type="term" value="F:UDP-glycosyltransferase activity"/>
    <property type="evidence" value="ECO:0007669"/>
    <property type="project" value="InterPro"/>
</dbReference>
<dbReference type="EC" id="2.4.1.-" evidence="5"/>
<evidence type="ECO:0000313" key="6">
    <source>
        <dbReference type="EMBL" id="KAG0548509.1"/>
    </source>
</evidence>
<dbReference type="Gene3D" id="3.40.50.2000">
    <property type="entry name" value="Glycogen Phosphorylase B"/>
    <property type="match status" value="2"/>
</dbReference>
<accession>A0A921RZF1</accession>
<keyword evidence="3 4" id="KW-0808">Transferase</keyword>
<evidence type="ECO:0000256" key="1">
    <source>
        <dbReference type="ARBA" id="ARBA00009995"/>
    </source>
</evidence>
<evidence type="ECO:0000256" key="3">
    <source>
        <dbReference type="ARBA" id="ARBA00022679"/>
    </source>
</evidence>
<evidence type="ECO:0000256" key="2">
    <source>
        <dbReference type="ARBA" id="ARBA00022676"/>
    </source>
</evidence>
<proteinExistence type="inferred from homology"/>
<reference evidence="6" key="1">
    <citation type="journal article" date="2019" name="BMC Genomics">
        <title>A new reference genome for Sorghum bicolor reveals high levels of sequence similarity between sweet and grain genotypes: implications for the genetics of sugar metabolism.</title>
        <authorList>
            <person name="Cooper E.A."/>
            <person name="Brenton Z.W."/>
            <person name="Flinn B.S."/>
            <person name="Jenkins J."/>
            <person name="Shu S."/>
            <person name="Flowers D."/>
            <person name="Luo F."/>
            <person name="Wang Y."/>
            <person name="Xia P."/>
            <person name="Barry K."/>
            <person name="Daum C."/>
            <person name="Lipzen A."/>
            <person name="Yoshinaga Y."/>
            <person name="Schmutz J."/>
            <person name="Saski C."/>
            <person name="Vermerris W."/>
            <person name="Kresovich S."/>
        </authorList>
    </citation>
    <scope>NUCLEOTIDE SEQUENCE</scope>
</reference>
<comment type="caution">
    <text evidence="6">The sequence shown here is derived from an EMBL/GenBank/DDBJ whole genome shotgun (WGS) entry which is preliminary data.</text>
</comment>
<gene>
    <name evidence="6" type="ORF">BDA96_01G172800</name>
</gene>
<evidence type="ECO:0000256" key="5">
    <source>
        <dbReference type="RuleBase" id="RU362057"/>
    </source>
</evidence>
<dbReference type="PANTHER" id="PTHR48047">
    <property type="entry name" value="GLYCOSYLTRANSFERASE"/>
    <property type="match status" value="1"/>
</dbReference>
<dbReference type="Proteomes" id="UP000807115">
    <property type="component" value="Chromosome 1"/>
</dbReference>
<dbReference type="PANTHER" id="PTHR48047:SF107">
    <property type="entry name" value="UDP-GLYCOSYLTRANSFERASE 92A1-LIKE"/>
    <property type="match status" value="1"/>
</dbReference>
<dbReference type="InterPro" id="IPR035595">
    <property type="entry name" value="UDP_glycos_trans_CS"/>
</dbReference>
<dbReference type="Pfam" id="PF00201">
    <property type="entry name" value="UDPGT"/>
    <property type="match status" value="1"/>
</dbReference>